<dbReference type="STRING" id="558155.SAMN04487911_1524"/>
<proteinExistence type="predicted"/>
<dbReference type="GO" id="GO:0005975">
    <property type="term" value="P:carbohydrate metabolic process"/>
    <property type="evidence" value="ECO:0007669"/>
    <property type="project" value="InterPro"/>
</dbReference>
<sequence>MTEQNKELKRIADSRRSFIKKSILGLTVAGLPTMPVFAGPFRYDENGHLIPEDKKLSEAWIKSLYERGVPDVFKATEGELKYIGMPVGGINCGQLYISGDGKLWMWHIFRTRYNRNPDSELLIRMEQGAHYAYPDNIFDREERPVSQGVAIKVLQKGNEIIKNLDKENFKNISFRGEYPISKIAYKDPDLPVEINLEAFSPFIPGELDKSSNPATILSYKVKNTSSEKVKVSLAGWLENAVCPYTKNEKFGNRKVTLIEKSNRSTLFYQTEGKEDLLRMEGYGSMSWSIYNGKSLAAFNINPDSETSAIFSALEEKNKTTNYSSPLNKTQINVLGKCFNLKPGEEKEVTFVLGWYFPHLNNQPENNKDLMGVTGIKDLKLHYSTRFKSADDVANYICTNFEALVGATRLWNKTYYDSTLPYWLLDRSFIPINLMATNTLLRFSNGRIWGWEGVECCPGTCQHVWQYAQAMARIFPQAERNLREQTDLVSNIGYINETGEYAFRAENERRVAHDGHCGTIMRMYREHKLSNSNTFLKTNYSKIKKSVQFIIREDKNLDGLLEGKQTNTLDAAWYGPMGWISSLYLGALATGKQMALEMEDTTFANECNTLLERGRENIVKEVFNGEYFIHKPDFENQPLAINSNDGCHIDQVLGQSFSSQLGVPDRVVPKIETISALESIWKYNFAPDAFAYQKAHKAIKGPRIYATQGEAGTLMCTWPKGGAEKAVPGMESREENPDHWSGPGIYFDEVMNGFEYQVAVHMIWEGLLEKGLATAKVIHDRYNARKRNPFNEIECSDHYSRSMASYGVLLAVCGFDYHGPRCEIEFDPKITPEDFKAPFTVAEGWGSFVQKRNSVEQTNMLEIKHGKLYLKQLSIVIPKGVKPSSSVLEFNGVSITGELSKKNDKLIWFFDKVLLKPGDQIESIIRF</sequence>
<dbReference type="SUPFAM" id="SSF48208">
    <property type="entry name" value="Six-hairpin glycosidases"/>
    <property type="match status" value="1"/>
</dbReference>
<reference evidence="3 4" key="1">
    <citation type="submission" date="2016-11" db="EMBL/GenBank/DDBJ databases">
        <authorList>
            <person name="Jaros S."/>
            <person name="Januszkiewicz K."/>
            <person name="Wedrychowicz H."/>
        </authorList>
    </citation>
    <scope>NUCLEOTIDE SEQUENCE [LARGE SCALE GENOMIC DNA]</scope>
    <source>
        <strain evidence="3 4">CGMCC 1.8863</strain>
    </source>
</reference>
<dbReference type="Pfam" id="PF04685">
    <property type="entry name" value="DUF608"/>
    <property type="match status" value="1"/>
</dbReference>
<dbReference type="InterPro" id="IPR012341">
    <property type="entry name" value="6hp_glycosidase-like_sf"/>
</dbReference>
<evidence type="ECO:0000259" key="2">
    <source>
        <dbReference type="Pfam" id="PF12215"/>
    </source>
</evidence>
<dbReference type="EMBL" id="FQYX01000052">
    <property type="protein sequence ID" value="SHJ89138.1"/>
    <property type="molecule type" value="Genomic_DNA"/>
</dbReference>
<name>A0A1M6N0G8_9FLAO</name>
<evidence type="ECO:0000259" key="1">
    <source>
        <dbReference type="Pfam" id="PF04685"/>
    </source>
</evidence>
<feature type="domain" description="Glycosyl-hydrolase family 116 catalytic region" evidence="1">
    <location>
        <begin position="512"/>
        <end position="805"/>
    </location>
</feature>
<protein>
    <submittedName>
        <fullName evidence="3">Uncharacterized protein, contains GBA2_N and DUF608 domains</fullName>
    </submittedName>
</protein>
<keyword evidence="4" id="KW-1185">Reference proteome</keyword>
<dbReference type="InterPro" id="IPR024462">
    <property type="entry name" value="GH116_N"/>
</dbReference>
<organism evidence="3 4">
    <name type="scientific">Arenibacter nanhaiticus</name>
    <dbReference type="NCBI Taxonomy" id="558155"/>
    <lineage>
        <taxon>Bacteria</taxon>
        <taxon>Pseudomonadati</taxon>
        <taxon>Bacteroidota</taxon>
        <taxon>Flavobacteriia</taxon>
        <taxon>Flavobacteriales</taxon>
        <taxon>Flavobacteriaceae</taxon>
        <taxon>Arenibacter</taxon>
    </lineage>
</organism>
<dbReference type="PROSITE" id="PS51318">
    <property type="entry name" value="TAT"/>
    <property type="match status" value="1"/>
</dbReference>
<feature type="domain" description="Glycosyl-hydrolase family 116 N-terminal" evidence="2">
    <location>
        <begin position="84"/>
        <end position="401"/>
    </location>
</feature>
<evidence type="ECO:0000313" key="4">
    <source>
        <dbReference type="Proteomes" id="UP000184231"/>
    </source>
</evidence>
<dbReference type="InterPro" id="IPR006775">
    <property type="entry name" value="GH116_catalytic"/>
</dbReference>
<dbReference type="AlphaFoldDB" id="A0A1M6N0G8"/>
<dbReference type="GO" id="GO:0004553">
    <property type="term" value="F:hydrolase activity, hydrolyzing O-glycosyl compounds"/>
    <property type="evidence" value="ECO:0007669"/>
    <property type="project" value="InterPro"/>
</dbReference>
<dbReference type="RefSeq" id="WP_072766012.1">
    <property type="nucleotide sequence ID" value="NZ_FQYX01000052.1"/>
</dbReference>
<accession>A0A1M6N0G8</accession>
<dbReference type="PANTHER" id="PTHR12654:SF0">
    <property type="entry name" value="NON-LYSOSOMAL GLUCOSYLCERAMIDASE"/>
    <property type="match status" value="1"/>
</dbReference>
<evidence type="ECO:0000313" key="3">
    <source>
        <dbReference type="EMBL" id="SHJ89138.1"/>
    </source>
</evidence>
<dbReference type="OrthoDB" id="1007311at2"/>
<dbReference type="InterPro" id="IPR008928">
    <property type="entry name" value="6-hairpin_glycosidase_sf"/>
</dbReference>
<dbReference type="Pfam" id="PF12215">
    <property type="entry name" value="Glyco_hydr_116N"/>
    <property type="match status" value="1"/>
</dbReference>
<gene>
    <name evidence="3" type="ORF">SAMN04487911_1524</name>
</gene>
<dbReference type="Proteomes" id="UP000184231">
    <property type="component" value="Unassembled WGS sequence"/>
</dbReference>
<dbReference type="InterPro" id="IPR006311">
    <property type="entry name" value="TAT_signal"/>
</dbReference>
<dbReference type="Gene3D" id="1.50.10.10">
    <property type="match status" value="1"/>
</dbReference>
<dbReference type="InterPro" id="IPR052566">
    <property type="entry name" value="Non-lysos_glucosylceramidase"/>
</dbReference>
<dbReference type="PANTHER" id="PTHR12654">
    <property type="entry name" value="BILE ACID BETA-GLUCOSIDASE-RELATED"/>
    <property type="match status" value="1"/>
</dbReference>